<reference evidence="2" key="1">
    <citation type="submission" date="2020-03" db="EMBL/GenBank/DDBJ databases">
        <title>The deep terrestrial virosphere.</title>
        <authorList>
            <person name="Holmfeldt K."/>
            <person name="Nilsson E."/>
            <person name="Simone D."/>
            <person name="Lopez-Fernandez M."/>
            <person name="Wu X."/>
            <person name="de Brujin I."/>
            <person name="Lundin D."/>
            <person name="Andersson A."/>
            <person name="Bertilsson S."/>
            <person name="Dopson M."/>
        </authorList>
    </citation>
    <scope>NUCLEOTIDE SEQUENCE</scope>
    <source>
        <strain evidence="3">MM415B03656</strain>
        <strain evidence="2">TM448A02435</strain>
        <strain evidence="4">TM448B03791</strain>
    </source>
</reference>
<evidence type="ECO:0000313" key="3">
    <source>
        <dbReference type="EMBL" id="QJA95090.1"/>
    </source>
</evidence>
<sequence>MRWQSSRGSVGTGGACQQTSKKGGGKMPWHIEKRGGERPWKIIKTSTGEVVGSSKTKADAQGSIAHKEEAEKRK</sequence>
<protein>
    <recommendedName>
        <fullName evidence="5">DUF2188 domain-containing protein</fullName>
    </recommendedName>
</protein>
<dbReference type="AlphaFoldDB" id="A0A6H1ZXT3"/>
<feature type="region of interest" description="Disordered" evidence="1">
    <location>
        <begin position="1"/>
        <end position="74"/>
    </location>
</feature>
<dbReference type="EMBL" id="MT145040">
    <property type="protein sequence ID" value="QJI02892.1"/>
    <property type="molecule type" value="Genomic_DNA"/>
</dbReference>
<feature type="compositionally biased region" description="Polar residues" evidence="1">
    <location>
        <begin position="1"/>
        <end position="21"/>
    </location>
</feature>
<dbReference type="EMBL" id="MT143285">
    <property type="protein sequence ID" value="QJA95090.1"/>
    <property type="molecule type" value="Genomic_DNA"/>
</dbReference>
<evidence type="ECO:0008006" key="5">
    <source>
        <dbReference type="Google" id="ProtNLM"/>
    </source>
</evidence>
<accession>A0A6H1ZXT3</accession>
<evidence type="ECO:0000313" key="2">
    <source>
        <dbReference type="EMBL" id="QJA52020.1"/>
    </source>
</evidence>
<organism evidence="2">
    <name type="scientific">viral metagenome</name>
    <dbReference type="NCBI Taxonomy" id="1070528"/>
    <lineage>
        <taxon>unclassified sequences</taxon>
        <taxon>metagenomes</taxon>
        <taxon>organismal metagenomes</taxon>
    </lineage>
</organism>
<evidence type="ECO:0000256" key="1">
    <source>
        <dbReference type="SAM" id="MobiDB-lite"/>
    </source>
</evidence>
<feature type="compositionally biased region" description="Basic and acidic residues" evidence="1">
    <location>
        <begin position="29"/>
        <end position="40"/>
    </location>
</feature>
<proteinExistence type="predicted"/>
<gene>
    <name evidence="3" type="ORF">MM415B03656_0004</name>
    <name evidence="2" type="ORF">TM448A02435_0005</name>
    <name evidence="4" type="ORF">TM448B03791_0007</name>
</gene>
<dbReference type="EMBL" id="MT144306">
    <property type="protein sequence ID" value="QJA52020.1"/>
    <property type="molecule type" value="Genomic_DNA"/>
</dbReference>
<evidence type="ECO:0000313" key="4">
    <source>
        <dbReference type="EMBL" id="QJI02892.1"/>
    </source>
</evidence>
<name>A0A6H1ZXT3_9ZZZZ</name>
<feature type="compositionally biased region" description="Basic and acidic residues" evidence="1">
    <location>
        <begin position="65"/>
        <end position="74"/>
    </location>
</feature>